<dbReference type="EMBL" id="MFQB01000051">
    <property type="protein sequence ID" value="OGH65249.1"/>
    <property type="molecule type" value="Genomic_DNA"/>
</dbReference>
<keyword evidence="12" id="KW-0378">Hydrolase</keyword>
<feature type="binding site" evidence="14">
    <location>
        <position position="202"/>
    </location>
    <ligand>
        <name>NADP(+)</name>
        <dbReference type="ChEBI" id="CHEBI:58349"/>
    </ligand>
</feature>
<evidence type="ECO:0000256" key="12">
    <source>
        <dbReference type="PIRNR" id="PIRNR006769"/>
    </source>
</evidence>
<dbReference type="EC" id="1.1.1.193" evidence="12"/>
<keyword evidence="11" id="KW-0511">Multifunctional enzyme</keyword>
<dbReference type="Pfam" id="PF01872">
    <property type="entry name" value="RibD_C"/>
    <property type="match status" value="1"/>
</dbReference>
<comment type="cofactor">
    <cofactor evidence="12 15">
        <name>Zn(2+)</name>
        <dbReference type="ChEBI" id="CHEBI:29105"/>
    </cofactor>
    <text evidence="12 15">Binds 1 zinc ion.</text>
</comment>
<dbReference type="PANTHER" id="PTHR38011">
    <property type="entry name" value="DIHYDROFOLATE REDUCTASE FAMILY PROTEIN (AFU_ORTHOLOGUE AFUA_8G06820)"/>
    <property type="match status" value="1"/>
</dbReference>
<comment type="pathway">
    <text evidence="3 12">Cofactor biosynthesis; riboflavin biosynthesis; 5-amino-6-(D-ribitylamino)uracil from GTP: step 3/4.</text>
</comment>
<feature type="binding site" evidence="15">
    <location>
        <position position="86"/>
    </location>
    <ligand>
        <name>Zn(2+)</name>
        <dbReference type="ChEBI" id="CHEBI:29105"/>
        <note>catalytic</note>
    </ligand>
</feature>
<feature type="binding site" evidence="14">
    <location>
        <position position="174"/>
    </location>
    <ligand>
        <name>substrate</name>
    </ligand>
</feature>
<evidence type="ECO:0000256" key="8">
    <source>
        <dbReference type="ARBA" id="ARBA00022833"/>
    </source>
</evidence>
<dbReference type="InterPro" id="IPR050765">
    <property type="entry name" value="Riboflavin_Biosynth_HTPR"/>
</dbReference>
<dbReference type="NCBIfam" id="TIGR00227">
    <property type="entry name" value="ribD_Cterm"/>
    <property type="match status" value="1"/>
</dbReference>
<comment type="similarity">
    <text evidence="5 12">In the C-terminal section; belongs to the HTP reductase family.</text>
</comment>
<feature type="binding site" evidence="14">
    <location>
        <position position="160"/>
    </location>
    <ligand>
        <name>NADP(+)</name>
        <dbReference type="ChEBI" id="CHEBI:58349"/>
    </ligand>
</feature>
<dbReference type="Gene3D" id="3.40.140.10">
    <property type="entry name" value="Cytidine Deaminase, domain 2"/>
    <property type="match status" value="1"/>
</dbReference>
<feature type="domain" description="CMP/dCMP-type deaminase" evidence="16">
    <location>
        <begin position="1"/>
        <end position="116"/>
    </location>
</feature>
<dbReference type="UniPathway" id="UPA00275">
    <property type="reaction ID" value="UER00401"/>
</dbReference>
<feature type="binding site" evidence="14">
    <location>
        <position position="190"/>
    </location>
    <ligand>
        <name>substrate</name>
    </ligand>
</feature>
<dbReference type="GO" id="GO:0008270">
    <property type="term" value="F:zinc ion binding"/>
    <property type="evidence" value="ECO:0007669"/>
    <property type="project" value="InterPro"/>
</dbReference>
<dbReference type="InterPro" id="IPR016193">
    <property type="entry name" value="Cytidine_deaminase-like"/>
</dbReference>
<evidence type="ECO:0000256" key="6">
    <source>
        <dbReference type="ARBA" id="ARBA00022619"/>
    </source>
</evidence>
<sequence length="371" mass="40268">MFDTFFLQQAIELAKKGSGCTSPNPVVGAVLVKNGKVIGTGYHKQAGKDHAEVVAIRDAQKKTNVDGAALHVTLEPCSHYGKTPPCVEAVVSAGIRTVYVGMRDPYKKVNGRGVSYLRSNGVKTHVLPSQRPVARQIRMLNQPFIKWATTGLPYVTLKAAVSLDGKIATHTKDSRWITGGEEREDARAERSLADAVLVGSGTVAADNPTLASHGRFAKKQLTRIILDPELSLSPNARVFRDQNVIVVTTKRAKPVRLQKFAQKNIRVKIFQSDRIPAKPLLTFLAEESIQHVFVEGGGGVHGSFLDAAMRRTGIVDRVIWYVAPVLIGGKEAVSSVGGVGVKTLAHAPRLQHVLYRQVGTGIKVSGYFHIY</sequence>
<evidence type="ECO:0000256" key="7">
    <source>
        <dbReference type="ARBA" id="ARBA00022723"/>
    </source>
</evidence>
<dbReference type="GO" id="GO:0008703">
    <property type="term" value="F:5-amino-6-(5-phosphoribosylamino)uracil reductase activity"/>
    <property type="evidence" value="ECO:0007669"/>
    <property type="project" value="UniProtKB-EC"/>
</dbReference>
<dbReference type="PIRSF" id="PIRSF006769">
    <property type="entry name" value="RibD"/>
    <property type="match status" value="1"/>
</dbReference>
<reference evidence="17 18" key="1">
    <citation type="journal article" date="2016" name="Nat. Commun.">
        <title>Thousands of microbial genomes shed light on interconnected biogeochemical processes in an aquifer system.</title>
        <authorList>
            <person name="Anantharaman K."/>
            <person name="Brown C.T."/>
            <person name="Hug L.A."/>
            <person name="Sharon I."/>
            <person name="Castelle C.J."/>
            <person name="Probst A.J."/>
            <person name="Thomas B.C."/>
            <person name="Singh A."/>
            <person name="Wilkins M.J."/>
            <person name="Karaoz U."/>
            <person name="Brodie E.L."/>
            <person name="Williams K.H."/>
            <person name="Hubbard S.S."/>
            <person name="Banfield J.F."/>
        </authorList>
    </citation>
    <scope>NUCLEOTIDE SEQUENCE [LARGE SCALE GENOMIC DNA]</scope>
</reference>
<evidence type="ECO:0000256" key="10">
    <source>
        <dbReference type="ARBA" id="ARBA00023002"/>
    </source>
</evidence>
<comment type="catalytic activity">
    <reaction evidence="12">
        <text>5-amino-6-(5-phospho-D-ribitylamino)uracil + NADP(+) = 5-amino-6-(5-phospho-D-ribosylamino)uracil + NADPH + H(+)</text>
        <dbReference type="Rhea" id="RHEA:17845"/>
        <dbReference type="ChEBI" id="CHEBI:15378"/>
        <dbReference type="ChEBI" id="CHEBI:57783"/>
        <dbReference type="ChEBI" id="CHEBI:58349"/>
        <dbReference type="ChEBI" id="CHEBI:58421"/>
        <dbReference type="ChEBI" id="CHEBI:58453"/>
        <dbReference type="EC" id="1.1.1.193"/>
    </reaction>
</comment>
<dbReference type="NCBIfam" id="TIGR00326">
    <property type="entry name" value="eubact_ribD"/>
    <property type="match status" value="1"/>
</dbReference>
<dbReference type="Gene3D" id="3.40.430.10">
    <property type="entry name" value="Dihydrofolate Reductase, subunit A"/>
    <property type="match status" value="1"/>
</dbReference>
<dbReference type="Proteomes" id="UP000176282">
    <property type="component" value="Unassembled WGS sequence"/>
</dbReference>
<accession>A0A1F6M0V4</accession>
<dbReference type="EC" id="3.5.4.26" evidence="12"/>
<evidence type="ECO:0000256" key="3">
    <source>
        <dbReference type="ARBA" id="ARBA00004910"/>
    </source>
</evidence>
<feature type="binding site" evidence="15">
    <location>
        <position position="77"/>
    </location>
    <ligand>
        <name>Zn(2+)</name>
        <dbReference type="ChEBI" id="CHEBI:29105"/>
        <note>catalytic</note>
    </ligand>
</feature>
<dbReference type="InterPro" id="IPR002734">
    <property type="entry name" value="RibDG_C"/>
</dbReference>
<evidence type="ECO:0000256" key="13">
    <source>
        <dbReference type="PIRSR" id="PIRSR006769-1"/>
    </source>
</evidence>
<feature type="active site" description="Proton donor" evidence="13">
    <location>
        <position position="52"/>
    </location>
</feature>
<keyword evidence="8 12" id="KW-0862">Zinc</keyword>
<dbReference type="GO" id="GO:0008835">
    <property type="term" value="F:diaminohydroxyphosphoribosylaminopyrimidine deaminase activity"/>
    <property type="evidence" value="ECO:0007669"/>
    <property type="project" value="UniProtKB-EC"/>
</dbReference>
<feature type="binding site" evidence="15">
    <location>
        <position position="50"/>
    </location>
    <ligand>
        <name>Zn(2+)</name>
        <dbReference type="ChEBI" id="CHEBI:29105"/>
        <note>catalytic</note>
    </ligand>
</feature>
<name>A0A1F6M0V4_9BACT</name>
<dbReference type="InterPro" id="IPR004794">
    <property type="entry name" value="Eubact_RibD"/>
</dbReference>
<dbReference type="SUPFAM" id="SSF53597">
    <property type="entry name" value="Dihydrofolate reductase-like"/>
    <property type="match status" value="1"/>
</dbReference>
<dbReference type="CDD" id="cd01284">
    <property type="entry name" value="Riboflavin_deaminase-reductase"/>
    <property type="match status" value="1"/>
</dbReference>
<dbReference type="InterPro" id="IPR011549">
    <property type="entry name" value="RibD_C"/>
</dbReference>
<evidence type="ECO:0000313" key="17">
    <source>
        <dbReference type="EMBL" id="OGH65249.1"/>
    </source>
</evidence>
<comment type="catalytic activity">
    <reaction evidence="12">
        <text>2,5-diamino-6-hydroxy-4-(5-phosphoribosylamino)-pyrimidine + H2O + H(+) = 5-amino-6-(5-phospho-D-ribosylamino)uracil + NH4(+)</text>
        <dbReference type="Rhea" id="RHEA:21868"/>
        <dbReference type="ChEBI" id="CHEBI:15377"/>
        <dbReference type="ChEBI" id="CHEBI:15378"/>
        <dbReference type="ChEBI" id="CHEBI:28938"/>
        <dbReference type="ChEBI" id="CHEBI:58453"/>
        <dbReference type="ChEBI" id="CHEBI:58614"/>
        <dbReference type="EC" id="3.5.4.26"/>
    </reaction>
</comment>
<dbReference type="InterPro" id="IPR016192">
    <property type="entry name" value="APOBEC/CMP_deaminase_Zn-bd"/>
</dbReference>
<organism evidence="17 18">
    <name type="scientific">Candidatus Magasanikbacteria bacterium RIFCSPHIGHO2_02_FULL_47_14</name>
    <dbReference type="NCBI Taxonomy" id="1798680"/>
    <lineage>
        <taxon>Bacteria</taxon>
        <taxon>Candidatus Magasanikiibacteriota</taxon>
    </lineage>
</organism>
<evidence type="ECO:0000259" key="16">
    <source>
        <dbReference type="PROSITE" id="PS51747"/>
    </source>
</evidence>
<evidence type="ECO:0000256" key="9">
    <source>
        <dbReference type="ARBA" id="ARBA00022857"/>
    </source>
</evidence>
<feature type="binding site" evidence="14">
    <location>
        <position position="176"/>
    </location>
    <ligand>
        <name>NADP(+)</name>
        <dbReference type="ChEBI" id="CHEBI:58349"/>
    </ligand>
</feature>
<dbReference type="PROSITE" id="PS51747">
    <property type="entry name" value="CYT_DCMP_DEAMINASES_2"/>
    <property type="match status" value="1"/>
</dbReference>
<dbReference type="GO" id="GO:0009231">
    <property type="term" value="P:riboflavin biosynthetic process"/>
    <property type="evidence" value="ECO:0007669"/>
    <property type="project" value="UniProtKB-UniPathway"/>
</dbReference>
<keyword evidence="9 12" id="KW-0521">NADP</keyword>
<dbReference type="InterPro" id="IPR002125">
    <property type="entry name" value="CMP_dCMP_dom"/>
</dbReference>
<feature type="binding site" evidence="14">
    <location>
        <position position="210"/>
    </location>
    <ligand>
        <name>substrate</name>
    </ligand>
</feature>
<feature type="binding site" evidence="14">
    <location>
        <position position="295"/>
    </location>
    <ligand>
        <name>substrate</name>
    </ligand>
</feature>
<dbReference type="GO" id="GO:0050661">
    <property type="term" value="F:NADP binding"/>
    <property type="evidence" value="ECO:0007669"/>
    <property type="project" value="InterPro"/>
</dbReference>
<comment type="caution">
    <text evidence="17">The sequence shown here is derived from an EMBL/GenBank/DDBJ whole genome shotgun (WGS) entry which is preliminary data.</text>
</comment>
<evidence type="ECO:0000256" key="11">
    <source>
        <dbReference type="ARBA" id="ARBA00023268"/>
    </source>
</evidence>
<evidence type="ECO:0000313" key="18">
    <source>
        <dbReference type="Proteomes" id="UP000176282"/>
    </source>
</evidence>
<dbReference type="SUPFAM" id="SSF53927">
    <property type="entry name" value="Cytidine deaminase-like"/>
    <property type="match status" value="1"/>
</dbReference>
<evidence type="ECO:0000256" key="5">
    <source>
        <dbReference type="ARBA" id="ARBA00007417"/>
    </source>
</evidence>
<dbReference type="PANTHER" id="PTHR38011:SF7">
    <property type="entry name" value="2,5-DIAMINO-6-RIBOSYLAMINO-4(3H)-PYRIMIDINONE 5'-PHOSPHATE REDUCTASE"/>
    <property type="match status" value="1"/>
</dbReference>
<evidence type="ECO:0000256" key="1">
    <source>
        <dbReference type="ARBA" id="ARBA00002151"/>
    </source>
</evidence>
<keyword evidence="6 12" id="KW-0686">Riboflavin biosynthesis</keyword>
<comment type="similarity">
    <text evidence="4 12">In the N-terminal section; belongs to the cytidine and deoxycytidylate deaminase family.</text>
</comment>
<keyword evidence="10 12" id="KW-0560">Oxidoreductase</keyword>
<evidence type="ECO:0000256" key="15">
    <source>
        <dbReference type="PIRSR" id="PIRSR006769-3"/>
    </source>
</evidence>
<feature type="binding site" evidence="14">
    <location>
        <position position="206"/>
    </location>
    <ligand>
        <name>substrate</name>
    </ligand>
</feature>
<evidence type="ECO:0000256" key="14">
    <source>
        <dbReference type="PIRSR" id="PIRSR006769-2"/>
    </source>
</evidence>
<dbReference type="STRING" id="1798680.A3J66_03765"/>
<dbReference type="PROSITE" id="PS00903">
    <property type="entry name" value="CYT_DCMP_DEAMINASES_1"/>
    <property type="match status" value="1"/>
</dbReference>
<comment type="function">
    <text evidence="1 12">Converts 2,5-diamino-6-(ribosylamino)-4(3h)-pyrimidinone 5'-phosphate into 5-amino-6-(ribosylamino)-2,4(1h,3h)-pyrimidinedione 5'-phosphate.</text>
</comment>
<dbReference type="Pfam" id="PF00383">
    <property type="entry name" value="dCMP_cyt_deam_1"/>
    <property type="match status" value="1"/>
</dbReference>
<comment type="pathway">
    <text evidence="2 12">Cofactor biosynthesis; riboflavin biosynthesis; 5-amino-6-(D-ribitylamino)uracil from GTP: step 2/4.</text>
</comment>
<protein>
    <recommendedName>
        <fullName evidence="12">Riboflavin biosynthesis protein RibD</fullName>
    </recommendedName>
    <domain>
        <recommendedName>
            <fullName evidence="12">Diaminohydroxyphosphoribosylaminopyrimidine deaminase</fullName>
            <shortName evidence="12">DRAP deaminase</shortName>
            <ecNumber evidence="12">3.5.4.26</ecNumber>
        </recommendedName>
        <alternativeName>
            <fullName evidence="12">Riboflavin-specific deaminase</fullName>
        </alternativeName>
    </domain>
    <domain>
        <recommendedName>
            <fullName evidence="12">5-amino-6-(5-phosphoribosylamino)uracil reductase</fullName>
            <ecNumber evidence="12">1.1.1.193</ecNumber>
        </recommendedName>
        <alternativeName>
            <fullName evidence="12">HTP reductase</fullName>
        </alternativeName>
    </domain>
</protein>
<feature type="binding site" evidence="14">
    <location>
        <begin position="297"/>
        <end position="303"/>
    </location>
    <ligand>
        <name>NADP(+)</name>
        <dbReference type="ChEBI" id="CHEBI:58349"/>
    </ligand>
</feature>
<gene>
    <name evidence="17" type="ORF">A3J66_03765</name>
</gene>
<proteinExistence type="inferred from homology"/>
<dbReference type="AlphaFoldDB" id="A0A1F6M0V4"/>
<keyword evidence="7 12" id="KW-0479">Metal-binding</keyword>
<evidence type="ECO:0000256" key="2">
    <source>
        <dbReference type="ARBA" id="ARBA00004882"/>
    </source>
</evidence>
<dbReference type="InterPro" id="IPR024072">
    <property type="entry name" value="DHFR-like_dom_sf"/>
</dbReference>
<evidence type="ECO:0000256" key="4">
    <source>
        <dbReference type="ARBA" id="ARBA00005259"/>
    </source>
</evidence>